<dbReference type="GO" id="GO:0032259">
    <property type="term" value="P:methylation"/>
    <property type="evidence" value="ECO:0007669"/>
    <property type="project" value="UniProtKB-KW"/>
</dbReference>
<proteinExistence type="predicted"/>
<sequence>MTQPETPNAAFVEDNTTPRPVPLCPEITLRLADEALPLWTRTEEALGRMGLPPPFWAFAWAGGQALARYVLDNPPVVRGRAVLDLGAGSGLVAIAAMAAGAQRVLAADPDRWAIAAIGLNARLNGVEVSVTCEDVLEGSDRIAARFGTILVGDLFYEREVADRLFPRLAAWRAAGATVLIGDPGRSYLPKDRLVRIAEYGVPQSRELEDMEIKRTAVWRLA</sequence>
<evidence type="ECO:0000313" key="4">
    <source>
        <dbReference type="Proteomes" id="UP001378188"/>
    </source>
</evidence>
<dbReference type="AlphaFoldDB" id="A0AAW9S5L5"/>
<name>A0AAW9S5L5_9HYPH</name>
<dbReference type="Pfam" id="PF06325">
    <property type="entry name" value="PrmA"/>
    <property type="match status" value="1"/>
</dbReference>
<keyword evidence="3" id="KW-0689">Ribosomal protein</keyword>
<organism evidence="3 4">
    <name type="scientific">Microbaculum marinum</name>
    <dbReference type="NCBI Taxonomy" id="1764581"/>
    <lineage>
        <taxon>Bacteria</taxon>
        <taxon>Pseudomonadati</taxon>
        <taxon>Pseudomonadota</taxon>
        <taxon>Alphaproteobacteria</taxon>
        <taxon>Hyphomicrobiales</taxon>
        <taxon>Tepidamorphaceae</taxon>
        <taxon>Microbaculum</taxon>
    </lineage>
</organism>
<keyword evidence="3" id="KW-0687">Ribonucleoprotein</keyword>
<accession>A0AAW9S5L5</accession>
<comment type="caution">
    <text evidence="3">The sequence shown here is derived from an EMBL/GenBank/DDBJ whole genome shotgun (WGS) entry which is preliminary data.</text>
</comment>
<evidence type="ECO:0000313" key="3">
    <source>
        <dbReference type="EMBL" id="MEJ8574866.1"/>
    </source>
</evidence>
<dbReference type="InterPro" id="IPR050078">
    <property type="entry name" value="Ribosomal_L11_MeTrfase_PrmA"/>
</dbReference>
<keyword evidence="2" id="KW-0808">Transferase</keyword>
<dbReference type="PANTHER" id="PTHR43648:SF1">
    <property type="entry name" value="ELECTRON TRANSFER FLAVOPROTEIN BETA SUBUNIT LYSINE METHYLTRANSFERASE"/>
    <property type="match status" value="1"/>
</dbReference>
<keyword evidence="1 3" id="KW-0489">Methyltransferase</keyword>
<dbReference type="EMBL" id="JAZHOF010000014">
    <property type="protein sequence ID" value="MEJ8574866.1"/>
    <property type="molecule type" value="Genomic_DNA"/>
</dbReference>
<protein>
    <submittedName>
        <fullName evidence="3">50S ribosomal protein L11 methyltransferase</fullName>
    </submittedName>
</protein>
<evidence type="ECO:0000256" key="2">
    <source>
        <dbReference type="ARBA" id="ARBA00022679"/>
    </source>
</evidence>
<dbReference type="GO" id="GO:0016279">
    <property type="term" value="F:protein-lysine N-methyltransferase activity"/>
    <property type="evidence" value="ECO:0007669"/>
    <property type="project" value="TreeGrafter"/>
</dbReference>
<gene>
    <name evidence="3" type="ORF">V3328_25555</name>
</gene>
<keyword evidence="4" id="KW-1185">Reference proteome</keyword>
<dbReference type="InterPro" id="IPR029063">
    <property type="entry name" value="SAM-dependent_MTases_sf"/>
</dbReference>
<dbReference type="PANTHER" id="PTHR43648">
    <property type="entry name" value="ELECTRON TRANSFER FLAVOPROTEIN BETA SUBUNIT LYSINE METHYLTRANSFERASE"/>
    <property type="match status" value="1"/>
</dbReference>
<reference evidence="3 4" key="1">
    <citation type="submission" date="2024-02" db="EMBL/GenBank/DDBJ databases">
        <title>Genome analysis and characterization of Microbaculum marinisediminis sp. nov., isolated from marine sediment.</title>
        <authorList>
            <person name="Du Z.-J."/>
            <person name="Ye Y.-Q."/>
            <person name="Zhang Z.-R."/>
            <person name="Yuan S.-M."/>
            <person name="Zhang X.-Y."/>
        </authorList>
    </citation>
    <scope>NUCLEOTIDE SEQUENCE [LARGE SCALE GENOMIC DNA]</scope>
    <source>
        <strain evidence="3 4">SDUM1044001</strain>
    </source>
</reference>
<dbReference type="Gene3D" id="3.40.50.150">
    <property type="entry name" value="Vaccinia Virus protein VP39"/>
    <property type="match status" value="1"/>
</dbReference>
<dbReference type="GO" id="GO:0005840">
    <property type="term" value="C:ribosome"/>
    <property type="evidence" value="ECO:0007669"/>
    <property type="project" value="UniProtKB-KW"/>
</dbReference>
<evidence type="ECO:0000256" key="1">
    <source>
        <dbReference type="ARBA" id="ARBA00022603"/>
    </source>
</evidence>
<dbReference type="Proteomes" id="UP001378188">
    <property type="component" value="Unassembled WGS sequence"/>
</dbReference>
<dbReference type="SUPFAM" id="SSF53335">
    <property type="entry name" value="S-adenosyl-L-methionine-dependent methyltransferases"/>
    <property type="match status" value="1"/>
</dbReference>